<keyword evidence="2" id="KW-1185">Reference proteome</keyword>
<organism evidence="1 2">
    <name type="scientific">Phlebia brevispora</name>
    <dbReference type="NCBI Taxonomy" id="194682"/>
    <lineage>
        <taxon>Eukaryota</taxon>
        <taxon>Fungi</taxon>
        <taxon>Dikarya</taxon>
        <taxon>Basidiomycota</taxon>
        <taxon>Agaricomycotina</taxon>
        <taxon>Agaricomycetes</taxon>
        <taxon>Polyporales</taxon>
        <taxon>Meruliaceae</taxon>
        <taxon>Phlebia</taxon>
    </lineage>
</organism>
<comment type="caution">
    <text evidence="1">The sequence shown here is derived from an EMBL/GenBank/DDBJ whole genome shotgun (WGS) entry which is preliminary data.</text>
</comment>
<gene>
    <name evidence="1" type="ORF">NM688_g1516</name>
</gene>
<dbReference type="Proteomes" id="UP001148662">
    <property type="component" value="Unassembled WGS sequence"/>
</dbReference>
<evidence type="ECO:0000313" key="1">
    <source>
        <dbReference type="EMBL" id="KAJ3557357.1"/>
    </source>
</evidence>
<reference evidence="1" key="1">
    <citation type="submission" date="2022-07" db="EMBL/GenBank/DDBJ databases">
        <title>Genome Sequence of Phlebia brevispora.</title>
        <authorList>
            <person name="Buettner E."/>
        </authorList>
    </citation>
    <scope>NUCLEOTIDE SEQUENCE</scope>
    <source>
        <strain evidence="1">MPL23</strain>
    </source>
</reference>
<evidence type="ECO:0000313" key="2">
    <source>
        <dbReference type="Proteomes" id="UP001148662"/>
    </source>
</evidence>
<dbReference type="EMBL" id="JANHOG010000164">
    <property type="protein sequence ID" value="KAJ3557357.1"/>
    <property type="molecule type" value="Genomic_DNA"/>
</dbReference>
<sequence length="950" mass="104053">MSATIPDSEIITAYRADLISNYSVTAALGICPSVIVCYEFIATFRHEYELVWKRRWTGFPVQRRSVKCDNSPLQFFLNLFEVLPGVIVAAFSALRVFALLDRTYVVATFTFALGVAPVALDLYLISQATHHYVDDPVLGSSCYVTYLMPPSVLFHSEYVLSTIATDVVAIAITWIKTYRHVREASSVGANVGFGATLLQYGKMSRPYVGLTADSSETGSLYFIALFVVDFADGLVLLAPFLMFANPIAIFTAMLPSIVLSRFLINLRQVNAPESGSAARLSRFSPPNFRIPSIPSIVGNLGEPLAHNEDDLGDEDHIVGDACEDGTGAAVNSGEEIGTSASDVIDIDIKLVSDLYECCARLAKKPAHALGISNYETYIYGYVSNIHRMSATTPDAIISAYKANLINNYTITATLVIVCYEVIALFKHEYELVWKRRWTGATCLFFANRCYNYPLQYFLTVLGSLSTVIMAAFSALRVFALLGHTYILAAFTFALGLAPIALDVVQASQGTWFYVDDPLCSVSRSTSVAGMLAAVATDVIAIATTWIKTYRHVWEASSVGADASFGTMLLRYGSLYFMIPNIILSRFLINLRQVNVPESGNAARFSRFSPPNFRMPSIPSIVGNLGELLARNEDDPDNEDHIVTEAVEDDTGAAVNSGEEADTSDVIYIGIGEIEDVHLNIGKMSATTPDAEIIRAYQQNLNYNYSVYAALTPFRHEYQLVWKRKWTAATWLFLANRCYNFPFQYFLAVLETLPTITIAAFSALRVFALLGHAYITAAFTFALGVAPVALGLASPGLAGTLSTIATDVIAIVITWIKTYRHVREASSVGANVRFGAVLLRYGSLFFMLPNIILSRFLINLRQVNSPESSSAARFSRFSPPNFRMPSAASIIGNLGEPLADNEDDFDEEDHVIAEAYEDGHGAAVNNGEGVETSEGMNITSSEIEEVPNVLI</sequence>
<proteinExistence type="predicted"/>
<accession>A0ACC1TBG2</accession>
<name>A0ACC1TBG2_9APHY</name>
<protein>
    <submittedName>
        <fullName evidence="1">Uncharacterized protein</fullName>
    </submittedName>
</protein>